<reference evidence="2 3" key="1">
    <citation type="submission" date="2021-06" db="EMBL/GenBank/DDBJ databases">
        <authorList>
            <person name="Kallberg Y."/>
            <person name="Tangrot J."/>
            <person name="Rosling A."/>
        </authorList>
    </citation>
    <scope>NUCLEOTIDE SEQUENCE [LARGE SCALE GENOMIC DNA]</scope>
    <source>
        <strain evidence="2 3">120-4 pot B 10/14</strain>
    </source>
</reference>
<sequence length="85" mass="9346">MTNGDIAATKAFMLRVAKKKFWNVATNIRDPFDEDPIEAFFQEKLLSTRQLAKISSRVDNKPKALVSSFSNSPGGQASISIGTKI</sequence>
<dbReference type="Proteomes" id="UP000789901">
    <property type="component" value="Unassembled WGS sequence"/>
</dbReference>
<evidence type="ECO:0000313" key="2">
    <source>
        <dbReference type="EMBL" id="CAG8469340.1"/>
    </source>
</evidence>
<dbReference type="EMBL" id="CAJVQB010000129">
    <property type="protein sequence ID" value="CAG8469340.1"/>
    <property type="molecule type" value="Genomic_DNA"/>
</dbReference>
<evidence type="ECO:0000256" key="1">
    <source>
        <dbReference type="SAM" id="MobiDB-lite"/>
    </source>
</evidence>
<comment type="caution">
    <text evidence="2">The sequence shown here is derived from an EMBL/GenBank/DDBJ whole genome shotgun (WGS) entry which is preliminary data.</text>
</comment>
<gene>
    <name evidence="2" type="ORF">GMARGA_LOCUS698</name>
</gene>
<name>A0ABM8VX93_GIGMA</name>
<feature type="compositionally biased region" description="Polar residues" evidence="1">
    <location>
        <begin position="67"/>
        <end position="85"/>
    </location>
</feature>
<evidence type="ECO:0000313" key="3">
    <source>
        <dbReference type="Proteomes" id="UP000789901"/>
    </source>
</evidence>
<protein>
    <submittedName>
        <fullName evidence="2">34179_t:CDS:1</fullName>
    </submittedName>
</protein>
<proteinExistence type="predicted"/>
<feature type="region of interest" description="Disordered" evidence="1">
    <location>
        <begin position="65"/>
        <end position="85"/>
    </location>
</feature>
<organism evidence="2 3">
    <name type="scientific">Gigaspora margarita</name>
    <dbReference type="NCBI Taxonomy" id="4874"/>
    <lineage>
        <taxon>Eukaryota</taxon>
        <taxon>Fungi</taxon>
        <taxon>Fungi incertae sedis</taxon>
        <taxon>Mucoromycota</taxon>
        <taxon>Glomeromycotina</taxon>
        <taxon>Glomeromycetes</taxon>
        <taxon>Diversisporales</taxon>
        <taxon>Gigasporaceae</taxon>
        <taxon>Gigaspora</taxon>
    </lineage>
</organism>
<keyword evidence="3" id="KW-1185">Reference proteome</keyword>
<accession>A0ABM8VX93</accession>